<evidence type="ECO:0000313" key="2">
    <source>
        <dbReference type="Proteomes" id="UP000648257"/>
    </source>
</evidence>
<reference evidence="1 2" key="1">
    <citation type="submission" date="2020-08" db="EMBL/GenBank/DDBJ databases">
        <title>Novel species isolated from subtropical streams in China.</title>
        <authorList>
            <person name="Lu H."/>
        </authorList>
    </citation>
    <scope>NUCLEOTIDE SEQUENCE [LARGE SCALE GENOMIC DNA]</scope>
    <source>
        <strain evidence="1 2">KACC 16656</strain>
    </source>
</reference>
<dbReference type="EMBL" id="JACOFW010000071">
    <property type="protein sequence ID" value="MBC3809735.1"/>
    <property type="molecule type" value="Genomic_DNA"/>
</dbReference>
<organism evidence="1 2">
    <name type="scientific">Undibacterium seohonense</name>
    <dbReference type="NCBI Taxonomy" id="1344950"/>
    <lineage>
        <taxon>Bacteria</taxon>
        <taxon>Pseudomonadati</taxon>
        <taxon>Pseudomonadota</taxon>
        <taxon>Betaproteobacteria</taxon>
        <taxon>Burkholderiales</taxon>
        <taxon>Oxalobacteraceae</taxon>
        <taxon>Undibacterium</taxon>
    </lineage>
</organism>
<gene>
    <name evidence="1" type="ORF">H8K52_20590</name>
</gene>
<protein>
    <submittedName>
        <fullName evidence="1">Uncharacterized protein</fullName>
    </submittedName>
</protein>
<keyword evidence="2" id="KW-1185">Reference proteome</keyword>
<accession>A0ABR6X9X2</accession>
<dbReference type="RefSeq" id="WP_186924788.1">
    <property type="nucleotide sequence ID" value="NZ_JACOFW010000071.1"/>
</dbReference>
<sequence>MKIKISPIFILLFLSVALKVDFLNAKTQSESAFQAASMAKAFGKLLSRASDEQAFEHITNLANVTSFLLTSDPNACARLMLPGDYGSLGWEDFPSQFRERTKLIQTQIVNAALNSPTLPPKEDVAGPILDVVLDKVVTKHGETALEAFTSKNKNTTAYQTCLVWSRILNEIAKLPAKDGGLLSRWLFVE</sequence>
<name>A0ABR6X9X2_9BURK</name>
<dbReference type="Proteomes" id="UP000648257">
    <property type="component" value="Unassembled WGS sequence"/>
</dbReference>
<proteinExistence type="predicted"/>
<evidence type="ECO:0000313" key="1">
    <source>
        <dbReference type="EMBL" id="MBC3809735.1"/>
    </source>
</evidence>
<comment type="caution">
    <text evidence="1">The sequence shown here is derived from an EMBL/GenBank/DDBJ whole genome shotgun (WGS) entry which is preliminary data.</text>
</comment>